<dbReference type="EMBL" id="RAPF01000004">
    <property type="protein sequence ID" value="RKF21108.1"/>
    <property type="molecule type" value="Genomic_DNA"/>
</dbReference>
<evidence type="ECO:0000256" key="3">
    <source>
        <dbReference type="ARBA" id="ARBA00016923"/>
    </source>
</evidence>
<evidence type="ECO:0000256" key="10">
    <source>
        <dbReference type="ARBA" id="ARBA00047913"/>
    </source>
</evidence>
<dbReference type="NCBIfam" id="NF004015">
    <property type="entry name" value="PRK05477.1-5"/>
    <property type="match status" value="1"/>
</dbReference>
<dbReference type="PANTHER" id="PTHR11659:SF0">
    <property type="entry name" value="GLUTAMYL-TRNA(GLN) AMIDOTRANSFERASE SUBUNIT B, MITOCHONDRIAL"/>
    <property type="match status" value="1"/>
</dbReference>
<dbReference type="InterPro" id="IPR004413">
    <property type="entry name" value="GatB"/>
</dbReference>
<evidence type="ECO:0000256" key="5">
    <source>
        <dbReference type="ARBA" id="ARBA00022741"/>
    </source>
</evidence>
<dbReference type="HAMAP" id="MF_00121">
    <property type="entry name" value="GatB"/>
    <property type="match status" value="1"/>
</dbReference>
<dbReference type="NCBIfam" id="TIGR00133">
    <property type="entry name" value="gatB"/>
    <property type="match status" value="1"/>
</dbReference>
<evidence type="ECO:0000256" key="8">
    <source>
        <dbReference type="ARBA" id="ARBA00024799"/>
    </source>
</evidence>
<dbReference type="InterPro" id="IPR018027">
    <property type="entry name" value="Asn/Gln_amidotransferase"/>
</dbReference>
<evidence type="ECO:0000256" key="11">
    <source>
        <dbReference type="HAMAP-Rule" id="MF_00121"/>
    </source>
</evidence>
<dbReference type="PROSITE" id="PS01234">
    <property type="entry name" value="GATB"/>
    <property type="match status" value="1"/>
</dbReference>
<dbReference type="GO" id="GO:0050567">
    <property type="term" value="F:glutaminyl-tRNA synthase (glutamine-hydrolyzing) activity"/>
    <property type="evidence" value="ECO:0007669"/>
    <property type="project" value="UniProtKB-UniRule"/>
</dbReference>
<dbReference type="SUPFAM" id="SSF89095">
    <property type="entry name" value="GatB/YqeY motif"/>
    <property type="match status" value="2"/>
</dbReference>
<evidence type="ECO:0000256" key="2">
    <source>
        <dbReference type="ARBA" id="ARBA00011123"/>
    </source>
</evidence>
<dbReference type="InterPro" id="IPR023168">
    <property type="entry name" value="GatB_Yqey_C_2"/>
</dbReference>
<dbReference type="FunFam" id="1.10.10.410:FF:000001">
    <property type="entry name" value="Aspartyl/glutamyl-tRNA(Asn/Gln) amidotransferase subunit B"/>
    <property type="match status" value="1"/>
</dbReference>
<dbReference type="RefSeq" id="WP_120324606.1">
    <property type="nucleotide sequence ID" value="NZ_RAPF01000004.1"/>
</dbReference>
<keyword evidence="7 11" id="KW-0648">Protein biosynthesis</keyword>
<dbReference type="InterPro" id="IPR042114">
    <property type="entry name" value="GatB_C_1"/>
</dbReference>
<dbReference type="InterPro" id="IPR006075">
    <property type="entry name" value="Asn/Gln-tRNA_Trfase_suB/E_cat"/>
</dbReference>
<reference evidence="13 14" key="1">
    <citation type="submission" date="2018-09" db="EMBL/GenBank/DDBJ databases">
        <title>Altererythrobacter spongiae sp. nov., isolated from a marine sponge.</title>
        <authorList>
            <person name="Zhuang L."/>
            <person name="Luo L."/>
        </authorList>
    </citation>
    <scope>NUCLEOTIDE SEQUENCE [LARGE SCALE GENOMIC DNA]</scope>
    <source>
        <strain evidence="13 14">HN-Y73</strain>
    </source>
</reference>
<keyword evidence="5 11" id="KW-0547">Nucleotide-binding</keyword>
<organism evidence="13 14">
    <name type="scientific">Altericroceibacterium spongiae</name>
    <dbReference type="NCBI Taxonomy" id="2320269"/>
    <lineage>
        <taxon>Bacteria</taxon>
        <taxon>Pseudomonadati</taxon>
        <taxon>Pseudomonadota</taxon>
        <taxon>Alphaproteobacteria</taxon>
        <taxon>Sphingomonadales</taxon>
        <taxon>Erythrobacteraceae</taxon>
        <taxon>Altericroceibacterium</taxon>
    </lineage>
</organism>
<dbReference type="EC" id="6.3.5.-" evidence="11"/>
<name>A0A420EK97_9SPHN</name>
<evidence type="ECO:0000313" key="14">
    <source>
        <dbReference type="Proteomes" id="UP000284395"/>
    </source>
</evidence>
<dbReference type="SMART" id="SM00845">
    <property type="entry name" value="GatB_Yqey"/>
    <property type="match status" value="1"/>
</dbReference>
<comment type="catalytic activity">
    <reaction evidence="10 11">
        <text>L-glutamyl-tRNA(Gln) + L-glutamine + ATP + H2O = L-glutaminyl-tRNA(Gln) + L-glutamate + ADP + phosphate + H(+)</text>
        <dbReference type="Rhea" id="RHEA:17521"/>
        <dbReference type="Rhea" id="RHEA-COMP:9681"/>
        <dbReference type="Rhea" id="RHEA-COMP:9684"/>
        <dbReference type="ChEBI" id="CHEBI:15377"/>
        <dbReference type="ChEBI" id="CHEBI:15378"/>
        <dbReference type="ChEBI" id="CHEBI:29985"/>
        <dbReference type="ChEBI" id="CHEBI:30616"/>
        <dbReference type="ChEBI" id="CHEBI:43474"/>
        <dbReference type="ChEBI" id="CHEBI:58359"/>
        <dbReference type="ChEBI" id="CHEBI:78520"/>
        <dbReference type="ChEBI" id="CHEBI:78521"/>
        <dbReference type="ChEBI" id="CHEBI:456216"/>
    </reaction>
</comment>
<comment type="similarity">
    <text evidence="1 11">Belongs to the GatB/GatE family. GatB subfamily.</text>
</comment>
<comment type="subunit">
    <text evidence="2 11">Heterotrimer of A, B and C subunits.</text>
</comment>
<evidence type="ECO:0000259" key="12">
    <source>
        <dbReference type="SMART" id="SM00845"/>
    </source>
</evidence>
<dbReference type="OrthoDB" id="9804078at2"/>
<protein>
    <recommendedName>
        <fullName evidence="3 11">Aspartyl/glutamyl-tRNA(Asn/Gln) amidotransferase subunit B</fullName>
        <shortName evidence="11">Asp/Glu-ADT subunit B</shortName>
        <ecNumber evidence="11">6.3.5.-</ecNumber>
    </recommendedName>
</protein>
<dbReference type="Gene3D" id="1.10.150.380">
    <property type="entry name" value="GatB domain, N-terminal subdomain"/>
    <property type="match status" value="1"/>
</dbReference>
<dbReference type="Gene3D" id="1.10.10.410">
    <property type="match status" value="1"/>
</dbReference>
<dbReference type="GO" id="GO:0016740">
    <property type="term" value="F:transferase activity"/>
    <property type="evidence" value="ECO:0007669"/>
    <property type="project" value="UniProtKB-KW"/>
</dbReference>
<sequence length="498" mass="54670">MSNYRIQGATGEWEVVIGLEVHAQVTSEAKLFSSSSTSFGAEPNTQVSLIDAAMPGMLPVPNQECIRQAVRTGMAINAQINKYSRFDRKNYFYADLPQGYQISQLYHPIVGEGELLIEADEKAGLPEDKVIGIERIHVEQDAGKLMHDQHPTMSYVDLNRCGVALMEIVSRPDMTSPAEAGAYLAKLRSILRYVGSCDGNMDQGSMRADVNVSVRRPGEPFGTRTETKNVNSVRFVMQVVEVEARRQVELIEDGGTVVQETRLFDPTSGTTRSMRSKEDAHDYRYFPDPDLLPVELDDAFLQECKASLPELPDAKRARYVETLGLTAYNARELTAEVETFARFETLLAETAKALGKDEAKLATQVANWSLSVAPGVLKSLGEEADPAHSTAEAQAKILKMQDAGEISGGQAKEIYEIVLKTGRDPEEVADAEGLKQVSDTGAIEAKIDEVLAANQDKVEQYRGGKDKLFGFFVGQTMKATQGKANPQVVNEILKQKLG</sequence>
<keyword evidence="13" id="KW-0808">Transferase</keyword>
<dbReference type="InterPro" id="IPR017958">
    <property type="entry name" value="Gln-tRNA_amidoTrfase_suB_CS"/>
</dbReference>
<dbReference type="SUPFAM" id="SSF55931">
    <property type="entry name" value="Glutamine synthetase/guanido kinase"/>
    <property type="match status" value="1"/>
</dbReference>
<keyword evidence="6 11" id="KW-0067">ATP-binding</keyword>
<dbReference type="Pfam" id="PF02934">
    <property type="entry name" value="GatB_N"/>
    <property type="match status" value="1"/>
</dbReference>
<dbReference type="InterPro" id="IPR014746">
    <property type="entry name" value="Gln_synth/guanido_kin_cat_dom"/>
</dbReference>
<gene>
    <name evidence="11" type="primary">gatB</name>
    <name evidence="13" type="ORF">D6851_09235</name>
</gene>
<evidence type="ECO:0000256" key="4">
    <source>
        <dbReference type="ARBA" id="ARBA00022598"/>
    </source>
</evidence>
<proteinExistence type="inferred from homology"/>
<accession>A0A420EK97</accession>
<dbReference type="AlphaFoldDB" id="A0A420EK97"/>
<evidence type="ECO:0000256" key="9">
    <source>
        <dbReference type="ARBA" id="ARBA00047380"/>
    </source>
</evidence>
<keyword evidence="14" id="KW-1185">Reference proteome</keyword>
<dbReference type="InterPro" id="IPR003789">
    <property type="entry name" value="Asn/Gln_tRNA_amidoTrase-B-like"/>
</dbReference>
<evidence type="ECO:0000256" key="7">
    <source>
        <dbReference type="ARBA" id="ARBA00022917"/>
    </source>
</evidence>
<dbReference type="InterPro" id="IPR017959">
    <property type="entry name" value="Asn/Gln-tRNA_amidoTrfase_suB/E"/>
</dbReference>
<comment type="catalytic activity">
    <reaction evidence="9 11">
        <text>L-aspartyl-tRNA(Asn) + L-glutamine + ATP + H2O = L-asparaginyl-tRNA(Asn) + L-glutamate + ADP + phosphate + 2 H(+)</text>
        <dbReference type="Rhea" id="RHEA:14513"/>
        <dbReference type="Rhea" id="RHEA-COMP:9674"/>
        <dbReference type="Rhea" id="RHEA-COMP:9677"/>
        <dbReference type="ChEBI" id="CHEBI:15377"/>
        <dbReference type="ChEBI" id="CHEBI:15378"/>
        <dbReference type="ChEBI" id="CHEBI:29985"/>
        <dbReference type="ChEBI" id="CHEBI:30616"/>
        <dbReference type="ChEBI" id="CHEBI:43474"/>
        <dbReference type="ChEBI" id="CHEBI:58359"/>
        <dbReference type="ChEBI" id="CHEBI:78515"/>
        <dbReference type="ChEBI" id="CHEBI:78516"/>
        <dbReference type="ChEBI" id="CHEBI:456216"/>
    </reaction>
</comment>
<dbReference type="NCBIfam" id="NF004012">
    <property type="entry name" value="PRK05477.1-2"/>
    <property type="match status" value="1"/>
</dbReference>
<dbReference type="GO" id="GO:0005524">
    <property type="term" value="F:ATP binding"/>
    <property type="evidence" value="ECO:0007669"/>
    <property type="project" value="UniProtKB-KW"/>
</dbReference>
<keyword evidence="4 11" id="KW-0436">Ligase</keyword>
<feature type="domain" description="Asn/Gln amidotransferase" evidence="12">
    <location>
        <begin position="345"/>
        <end position="497"/>
    </location>
</feature>
<dbReference type="NCBIfam" id="NF004014">
    <property type="entry name" value="PRK05477.1-4"/>
    <property type="match status" value="1"/>
</dbReference>
<dbReference type="GO" id="GO:0006412">
    <property type="term" value="P:translation"/>
    <property type="evidence" value="ECO:0007669"/>
    <property type="project" value="UniProtKB-UniRule"/>
</dbReference>
<evidence type="ECO:0000313" key="13">
    <source>
        <dbReference type="EMBL" id="RKF21108.1"/>
    </source>
</evidence>
<comment type="caution">
    <text evidence="13">The sequence shown here is derived from an EMBL/GenBank/DDBJ whole genome shotgun (WGS) entry which is preliminary data.</text>
</comment>
<dbReference type="Pfam" id="PF02637">
    <property type="entry name" value="GatB_Yqey"/>
    <property type="match status" value="1"/>
</dbReference>
<evidence type="ECO:0000256" key="1">
    <source>
        <dbReference type="ARBA" id="ARBA00005306"/>
    </source>
</evidence>
<dbReference type="GO" id="GO:0070681">
    <property type="term" value="P:glutaminyl-tRNAGln biosynthesis via transamidation"/>
    <property type="evidence" value="ECO:0007669"/>
    <property type="project" value="TreeGrafter"/>
</dbReference>
<evidence type="ECO:0000256" key="6">
    <source>
        <dbReference type="ARBA" id="ARBA00022840"/>
    </source>
</evidence>
<dbReference type="Proteomes" id="UP000284395">
    <property type="component" value="Unassembled WGS sequence"/>
</dbReference>
<comment type="function">
    <text evidence="8 11">Allows the formation of correctly charged Asn-tRNA(Asn) or Gln-tRNA(Gln) through the transamidation of misacylated Asp-tRNA(Asn) or Glu-tRNA(Gln) in organisms which lack either or both of asparaginyl-tRNA or glutaminyl-tRNA synthetases. The reaction takes place in the presence of glutamine and ATP through an activated phospho-Asp-tRNA(Asn) or phospho-Glu-tRNA(Gln).</text>
</comment>
<dbReference type="GO" id="GO:0050566">
    <property type="term" value="F:asparaginyl-tRNA synthase (glutamine-hydrolyzing) activity"/>
    <property type="evidence" value="ECO:0007669"/>
    <property type="project" value="RHEA"/>
</dbReference>
<dbReference type="PANTHER" id="PTHR11659">
    <property type="entry name" value="GLUTAMYL-TRNA GLN AMIDOTRANSFERASE SUBUNIT B MITOCHONDRIAL AND PROKARYOTIC PET112-RELATED"/>
    <property type="match status" value="1"/>
</dbReference>